<reference evidence="12 13" key="1">
    <citation type="submission" date="2017-01" db="EMBL/GenBank/DDBJ databases">
        <title>Genome sequencing of Rhodoferax fermentans JCM 7819.</title>
        <authorList>
            <person name="Kim Y.J."/>
            <person name="Farh M.E.-A."/>
            <person name="Yang D.-C."/>
        </authorList>
    </citation>
    <scope>NUCLEOTIDE SEQUENCE [LARGE SCALE GENOMIC DNA]</scope>
    <source>
        <strain evidence="12 13">JCM 7819</strain>
    </source>
</reference>
<feature type="domain" description="Phosphoethanolamine transferase N-terminal" evidence="11">
    <location>
        <begin position="53"/>
        <end position="198"/>
    </location>
</feature>
<accession>A0A1T1AXX0</accession>
<feature type="transmembrane region" description="Helical" evidence="9">
    <location>
        <begin position="146"/>
        <end position="168"/>
    </location>
</feature>
<evidence type="ECO:0000259" key="11">
    <source>
        <dbReference type="Pfam" id="PF08019"/>
    </source>
</evidence>
<comment type="subcellular location">
    <subcellularLocation>
        <location evidence="1">Cell inner membrane</location>
        <topology evidence="1">Multi-pass membrane protein</topology>
    </subcellularLocation>
</comment>
<evidence type="ECO:0000256" key="5">
    <source>
        <dbReference type="ARBA" id="ARBA00022692"/>
    </source>
</evidence>
<proteinExistence type="predicted"/>
<dbReference type="Proteomes" id="UP000190750">
    <property type="component" value="Unassembled WGS sequence"/>
</dbReference>
<dbReference type="GO" id="GO:0016776">
    <property type="term" value="F:phosphotransferase activity, phosphate group as acceptor"/>
    <property type="evidence" value="ECO:0007669"/>
    <property type="project" value="TreeGrafter"/>
</dbReference>
<protein>
    <recommendedName>
        <fullName evidence="14">Phosphoethanolamine transferase</fullName>
    </recommendedName>
</protein>
<evidence type="ECO:0000313" key="12">
    <source>
        <dbReference type="EMBL" id="OOV08964.1"/>
    </source>
</evidence>
<evidence type="ECO:0008006" key="14">
    <source>
        <dbReference type="Google" id="ProtNLM"/>
    </source>
</evidence>
<dbReference type="InterPro" id="IPR017850">
    <property type="entry name" value="Alkaline_phosphatase_core_sf"/>
</dbReference>
<dbReference type="AlphaFoldDB" id="A0A1T1AXX0"/>
<dbReference type="InterPro" id="IPR012549">
    <property type="entry name" value="EptA-like_N"/>
</dbReference>
<organism evidence="12 13">
    <name type="scientific">Rhodoferax fermentans</name>
    <dbReference type="NCBI Taxonomy" id="28066"/>
    <lineage>
        <taxon>Bacteria</taxon>
        <taxon>Pseudomonadati</taxon>
        <taxon>Pseudomonadota</taxon>
        <taxon>Betaproteobacteria</taxon>
        <taxon>Burkholderiales</taxon>
        <taxon>Comamonadaceae</taxon>
        <taxon>Rhodoferax</taxon>
    </lineage>
</organism>
<dbReference type="Pfam" id="PF08019">
    <property type="entry name" value="EptA_B_N"/>
    <property type="match status" value="1"/>
</dbReference>
<evidence type="ECO:0000256" key="7">
    <source>
        <dbReference type="ARBA" id="ARBA00023136"/>
    </source>
</evidence>
<dbReference type="GO" id="GO:0009244">
    <property type="term" value="P:lipopolysaccharide core region biosynthetic process"/>
    <property type="evidence" value="ECO:0007669"/>
    <property type="project" value="TreeGrafter"/>
</dbReference>
<dbReference type="STRING" id="28066.RF819_07520"/>
<evidence type="ECO:0000256" key="4">
    <source>
        <dbReference type="ARBA" id="ARBA00022679"/>
    </source>
</evidence>
<dbReference type="PANTHER" id="PTHR30443:SF0">
    <property type="entry name" value="PHOSPHOETHANOLAMINE TRANSFERASE EPTA"/>
    <property type="match status" value="1"/>
</dbReference>
<feature type="transmembrane region" description="Helical" evidence="9">
    <location>
        <begin position="70"/>
        <end position="92"/>
    </location>
</feature>
<dbReference type="Gene3D" id="3.40.720.10">
    <property type="entry name" value="Alkaline Phosphatase, subunit A"/>
    <property type="match status" value="1"/>
</dbReference>
<keyword evidence="5 9" id="KW-0812">Transmembrane</keyword>
<gene>
    <name evidence="12" type="ORF">RF819_07520</name>
</gene>
<comment type="caution">
    <text evidence="12">The sequence shown here is derived from an EMBL/GenBank/DDBJ whole genome shotgun (WGS) entry which is preliminary data.</text>
</comment>
<dbReference type="SUPFAM" id="SSF53649">
    <property type="entry name" value="Alkaline phosphatase-like"/>
    <property type="match status" value="1"/>
</dbReference>
<dbReference type="NCBIfam" id="NF028537">
    <property type="entry name" value="P_eth_NH2_trans"/>
    <property type="match status" value="1"/>
</dbReference>
<dbReference type="Pfam" id="PF00884">
    <property type="entry name" value="Sulfatase"/>
    <property type="match status" value="1"/>
</dbReference>
<dbReference type="CDD" id="cd16017">
    <property type="entry name" value="LptA"/>
    <property type="match status" value="1"/>
</dbReference>
<evidence type="ECO:0000256" key="1">
    <source>
        <dbReference type="ARBA" id="ARBA00004429"/>
    </source>
</evidence>
<evidence type="ECO:0000259" key="10">
    <source>
        <dbReference type="Pfam" id="PF00884"/>
    </source>
</evidence>
<evidence type="ECO:0000256" key="8">
    <source>
        <dbReference type="SAM" id="MobiDB-lite"/>
    </source>
</evidence>
<dbReference type="InterPro" id="IPR058130">
    <property type="entry name" value="PEA_transf_C"/>
</dbReference>
<keyword evidence="6 9" id="KW-1133">Transmembrane helix</keyword>
<keyword evidence="13" id="KW-1185">Reference proteome</keyword>
<evidence type="ECO:0000256" key="9">
    <source>
        <dbReference type="SAM" id="Phobius"/>
    </source>
</evidence>
<sequence>MRIETLALILSLWFTASANPLFWGVALAGRSLSEPSSIFYAIALGVALTALHFVLLAVLATLVPRPTVRALLAFLAAGTAVATYFMQGYHVYLDPGMVRNVLATDPREAGELLSYAMVLPIAVRLLPPLALIYAVDIRSQPALNAIGVRVACVAVALLVGVGALMTSFKDFSAFMRGNKEARYLITPANLLYSSVRVAIADGAAKQTRQPVGTDAVLGPGWADRTKPVLLVVVVGETARAANWGLSGYARQTTPQLAALDVINFPKVTACGTSTEVSLPCMLSAVGRRAYDEERIRNSEALPHVLAHAGWRVVWLDNQSGCKGTCDGLETWRPEPAAMPAICPDGNCFDSALVSGARTLTAGRAENTVLFLHMIGNHGPNYAKRYPAEFRHFTPTCETADLGRCTQQEIVNTFDNALRYTDHVLAQTIAFLKEKQATHDTAMIFVSDHGESLGEYGLYLHGMPYAVAPSVQKEVPMVMWVSDQYRSSFSLNTDCLRARAVEPVAHDHLFHSVLGLLDIRSGIYDSRYDLASACTAPLQSDANAKSRRSIERSSPSARTDEPYA</sequence>
<dbReference type="PANTHER" id="PTHR30443">
    <property type="entry name" value="INNER MEMBRANE PROTEIN"/>
    <property type="match status" value="1"/>
</dbReference>
<feature type="domain" description="Sulfatase N-terminal" evidence="10">
    <location>
        <begin position="230"/>
        <end position="518"/>
    </location>
</feature>
<keyword evidence="4" id="KW-0808">Transferase</keyword>
<name>A0A1T1AXX0_RHOFE</name>
<dbReference type="InterPro" id="IPR040423">
    <property type="entry name" value="PEA_transferase"/>
</dbReference>
<dbReference type="InterPro" id="IPR000917">
    <property type="entry name" value="Sulfatase_N"/>
</dbReference>
<evidence type="ECO:0000256" key="3">
    <source>
        <dbReference type="ARBA" id="ARBA00022519"/>
    </source>
</evidence>
<dbReference type="GO" id="GO:0005886">
    <property type="term" value="C:plasma membrane"/>
    <property type="evidence" value="ECO:0007669"/>
    <property type="project" value="UniProtKB-SubCell"/>
</dbReference>
<evidence type="ECO:0000256" key="6">
    <source>
        <dbReference type="ARBA" id="ARBA00022989"/>
    </source>
</evidence>
<keyword evidence="2" id="KW-1003">Cell membrane</keyword>
<feature type="region of interest" description="Disordered" evidence="8">
    <location>
        <begin position="538"/>
        <end position="563"/>
    </location>
</feature>
<keyword evidence="7 9" id="KW-0472">Membrane</keyword>
<evidence type="ECO:0000313" key="13">
    <source>
        <dbReference type="Proteomes" id="UP000190750"/>
    </source>
</evidence>
<feature type="transmembrane region" description="Helical" evidence="9">
    <location>
        <begin position="112"/>
        <end position="134"/>
    </location>
</feature>
<evidence type="ECO:0000256" key="2">
    <source>
        <dbReference type="ARBA" id="ARBA00022475"/>
    </source>
</evidence>
<feature type="transmembrane region" description="Helical" evidence="9">
    <location>
        <begin position="38"/>
        <end position="63"/>
    </location>
</feature>
<dbReference type="EMBL" id="MTJN01000002">
    <property type="protein sequence ID" value="OOV08964.1"/>
    <property type="molecule type" value="Genomic_DNA"/>
</dbReference>
<keyword evidence="3" id="KW-0997">Cell inner membrane</keyword>